<evidence type="ECO:0000313" key="1">
    <source>
        <dbReference type="EMBL" id="EAR96142.1"/>
    </source>
</evidence>
<dbReference type="RefSeq" id="XP_001016387.1">
    <property type="nucleotide sequence ID" value="XM_001016387.1"/>
</dbReference>
<accession>I7M1D9</accession>
<gene>
    <name evidence="1" type="ORF">TTHERM_00129060</name>
</gene>
<dbReference type="Proteomes" id="UP000009168">
    <property type="component" value="Unassembled WGS sequence"/>
</dbReference>
<reference evidence="2" key="1">
    <citation type="journal article" date="2006" name="PLoS Biol.">
        <title>Macronuclear genome sequence of the ciliate Tetrahymena thermophila, a model eukaryote.</title>
        <authorList>
            <person name="Eisen J.A."/>
            <person name="Coyne R.S."/>
            <person name="Wu M."/>
            <person name="Wu D."/>
            <person name="Thiagarajan M."/>
            <person name="Wortman J.R."/>
            <person name="Badger J.H."/>
            <person name="Ren Q."/>
            <person name="Amedeo P."/>
            <person name="Jones K.M."/>
            <person name="Tallon L.J."/>
            <person name="Delcher A.L."/>
            <person name="Salzberg S.L."/>
            <person name="Silva J.C."/>
            <person name="Haas B.J."/>
            <person name="Majoros W.H."/>
            <person name="Farzad M."/>
            <person name="Carlton J.M."/>
            <person name="Smith R.K. Jr."/>
            <person name="Garg J."/>
            <person name="Pearlman R.E."/>
            <person name="Karrer K.M."/>
            <person name="Sun L."/>
            <person name="Manning G."/>
            <person name="Elde N.C."/>
            <person name="Turkewitz A.P."/>
            <person name="Asai D.J."/>
            <person name="Wilkes D.E."/>
            <person name="Wang Y."/>
            <person name="Cai H."/>
            <person name="Collins K."/>
            <person name="Stewart B.A."/>
            <person name="Lee S.R."/>
            <person name="Wilamowska K."/>
            <person name="Weinberg Z."/>
            <person name="Ruzzo W.L."/>
            <person name="Wloga D."/>
            <person name="Gaertig J."/>
            <person name="Frankel J."/>
            <person name="Tsao C.-C."/>
            <person name="Gorovsky M.A."/>
            <person name="Keeling P.J."/>
            <person name="Waller R.F."/>
            <person name="Patron N.J."/>
            <person name="Cherry J.M."/>
            <person name="Stover N.A."/>
            <person name="Krieger C.J."/>
            <person name="del Toro C."/>
            <person name="Ryder H.F."/>
            <person name="Williamson S.C."/>
            <person name="Barbeau R.A."/>
            <person name="Hamilton E.P."/>
            <person name="Orias E."/>
        </authorList>
    </citation>
    <scope>NUCLEOTIDE SEQUENCE [LARGE SCALE GENOMIC DNA]</scope>
    <source>
        <strain evidence="2">SB210</strain>
    </source>
</reference>
<evidence type="ECO:0000313" key="2">
    <source>
        <dbReference type="Proteomes" id="UP000009168"/>
    </source>
</evidence>
<keyword evidence="2" id="KW-1185">Reference proteome</keyword>
<dbReference type="EMBL" id="GG662699">
    <property type="protein sequence ID" value="EAR96142.1"/>
    <property type="molecule type" value="Genomic_DNA"/>
</dbReference>
<dbReference type="AlphaFoldDB" id="I7M1D9"/>
<dbReference type="InParanoid" id="I7M1D9"/>
<dbReference type="KEGG" id="tet:TTHERM_00129060"/>
<organism evidence="1 2">
    <name type="scientific">Tetrahymena thermophila (strain SB210)</name>
    <dbReference type="NCBI Taxonomy" id="312017"/>
    <lineage>
        <taxon>Eukaryota</taxon>
        <taxon>Sar</taxon>
        <taxon>Alveolata</taxon>
        <taxon>Ciliophora</taxon>
        <taxon>Intramacronucleata</taxon>
        <taxon>Oligohymenophorea</taxon>
        <taxon>Hymenostomatida</taxon>
        <taxon>Tetrahymenina</taxon>
        <taxon>Tetrahymenidae</taxon>
        <taxon>Tetrahymena</taxon>
    </lineage>
</organism>
<dbReference type="HOGENOM" id="CLU_736704_0_0_1"/>
<name>I7M1D9_TETTS</name>
<proteinExistence type="predicted"/>
<sequence>MQNILSILQDFQKQSQFLQIKKIKEKYFLSSVNDTILKYSDDWQTESTYQDIEQGQQTENEIEITSLFMDFNKYFMNLFQKLIRQNQTLKMLITNLLRIQQKSIFDQNTEERYQSEINRFNQSLEENELLQKYPENYQTSDKLQDIINNYQNLIYILLEQESVQILFKNPLNIDFNIYKLIQLETLILGYTYFNANCTSRLLLEKQNYFDTKIKWLLEYEQYSIFVNDLRLEIGISSYGKCDQNDSIRKNIKLPEIQANYITLFVDVDGSIVYQIAIDFAFSEKFDIKQRLKVLIYSNADYLGKEFYCSLNNLKQIPSILDDAYSFINSPFDTNEDIIELFFEDQYILMLSALQIKKVNSVLHNSIQQILSDLLIN</sequence>
<dbReference type="GeneID" id="7825680"/>
<protein>
    <submittedName>
        <fullName evidence="1">Uncharacterized protein</fullName>
    </submittedName>
</protein>